<sequence length="351" mass="38369">MSCHIGMLLRPAPAELAATCKHYESVAAGGAYESAVFYCPESGFMSWVAARCLTHIRPSEGGATPKQCPVSATVGADTVPKRDGRPRSRLVDIGGGTGSFTAVLARAAGILPGVGANDVRHHGDEPLVLCVDPCPEMVQRARSVKGVTALQDNALSFSQRRDIKRYDIALLKEVVHHLPAADLDQLYAGIWCQLSPGGVVCTITRPHNLGRDFPLFAACREIWRDNQGEAAVYESAVRRAGFVAVKTHEETFEFRVSKVTWLDMVRSRFWSTLSTEHFTNEELEVGVEELERRFAHHDEIVVRDKLIFLVGHKLPSGSGSGDTRDVGLTRTDQQKPPDTSVDTRHVGADSD</sequence>
<dbReference type="SUPFAM" id="SSF53335">
    <property type="entry name" value="S-adenosyl-L-methionine-dependent methyltransferases"/>
    <property type="match status" value="1"/>
</dbReference>
<evidence type="ECO:0000313" key="3">
    <source>
        <dbReference type="EMBL" id="CAD8704792.1"/>
    </source>
</evidence>
<dbReference type="AlphaFoldDB" id="A0A7S0X6D7"/>
<feature type="domain" description="Methyltransferase type 12" evidence="2">
    <location>
        <begin position="91"/>
        <end position="200"/>
    </location>
</feature>
<accession>A0A7S0X6D7</accession>
<gene>
    <name evidence="3" type="ORF">MANT1106_LOCUS7474</name>
</gene>
<dbReference type="InterPro" id="IPR029063">
    <property type="entry name" value="SAM-dependent_MTases_sf"/>
</dbReference>
<evidence type="ECO:0000256" key="1">
    <source>
        <dbReference type="SAM" id="MobiDB-lite"/>
    </source>
</evidence>
<dbReference type="Pfam" id="PF08242">
    <property type="entry name" value="Methyltransf_12"/>
    <property type="match status" value="1"/>
</dbReference>
<reference evidence="3" key="1">
    <citation type="submission" date="2021-01" db="EMBL/GenBank/DDBJ databases">
        <authorList>
            <person name="Corre E."/>
            <person name="Pelletier E."/>
            <person name="Niang G."/>
            <person name="Scheremetjew M."/>
            <person name="Finn R."/>
            <person name="Kale V."/>
            <person name="Holt S."/>
            <person name="Cochrane G."/>
            <person name="Meng A."/>
            <person name="Brown T."/>
            <person name="Cohen L."/>
        </authorList>
    </citation>
    <scope>NUCLEOTIDE SEQUENCE</scope>
    <source>
        <strain evidence="3">SL-175</strain>
    </source>
</reference>
<feature type="compositionally biased region" description="Basic and acidic residues" evidence="1">
    <location>
        <begin position="322"/>
        <end position="351"/>
    </location>
</feature>
<organism evidence="3">
    <name type="scientific">Mantoniella antarctica</name>
    <dbReference type="NCBI Taxonomy" id="81844"/>
    <lineage>
        <taxon>Eukaryota</taxon>
        <taxon>Viridiplantae</taxon>
        <taxon>Chlorophyta</taxon>
        <taxon>Mamiellophyceae</taxon>
        <taxon>Mamiellales</taxon>
        <taxon>Mamiellaceae</taxon>
        <taxon>Mantoniella</taxon>
    </lineage>
</organism>
<dbReference type="InterPro" id="IPR013217">
    <property type="entry name" value="Methyltransf_12"/>
</dbReference>
<name>A0A7S0X6D7_9CHLO</name>
<evidence type="ECO:0000259" key="2">
    <source>
        <dbReference type="Pfam" id="PF08242"/>
    </source>
</evidence>
<proteinExistence type="predicted"/>
<feature type="compositionally biased region" description="Basic and acidic residues" evidence="1">
    <location>
        <begin position="79"/>
        <end position="88"/>
    </location>
</feature>
<protein>
    <recommendedName>
        <fullName evidence="2">Methyltransferase type 12 domain-containing protein</fullName>
    </recommendedName>
</protein>
<feature type="region of interest" description="Disordered" evidence="1">
    <location>
        <begin position="61"/>
        <end position="88"/>
    </location>
</feature>
<feature type="region of interest" description="Disordered" evidence="1">
    <location>
        <begin position="318"/>
        <end position="351"/>
    </location>
</feature>
<dbReference type="Gene3D" id="3.40.50.150">
    <property type="entry name" value="Vaccinia Virus protein VP39"/>
    <property type="match status" value="1"/>
</dbReference>
<dbReference type="EMBL" id="HBFC01012832">
    <property type="protein sequence ID" value="CAD8704792.1"/>
    <property type="molecule type" value="Transcribed_RNA"/>
</dbReference>
<dbReference type="CDD" id="cd02440">
    <property type="entry name" value="AdoMet_MTases"/>
    <property type="match status" value="1"/>
</dbReference>